<reference evidence="2 3" key="1">
    <citation type="submission" date="2020-04" db="EMBL/GenBank/DDBJ databases">
        <title>Plant Genome Project.</title>
        <authorList>
            <person name="Zhang R.-G."/>
        </authorList>
    </citation>
    <scope>NUCLEOTIDE SEQUENCE [LARGE SCALE GENOMIC DNA]</scope>
    <source>
        <strain evidence="2">YNK0</strain>
        <tissue evidence="2">Leaf</tissue>
    </source>
</reference>
<keyword evidence="3" id="KW-1185">Reference proteome</keyword>
<evidence type="ECO:0000313" key="3">
    <source>
        <dbReference type="Proteomes" id="UP000655225"/>
    </source>
</evidence>
<organism evidence="2 3">
    <name type="scientific">Tetracentron sinense</name>
    <name type="common">Spur-leaf</name>
    <dbReference type="NCBI Taxonomy" id="13715"/>
    <lineage>
        <taxon>Eukaryota</taxon>
        <taxon>Viridiplantae</taxon>
        <taxon>Streptophyta</taxon>
        <taxon>Embryophyta</taxon>
        <taxon>Tracheophyta</taxon>
        <taxon>Spermatophyta</taxon>
        <taxon>Magnoliopsida</taxon>
        <taxon>Trochodendrales</taxon>
        <taxon>Trochodendraceae</taxon>
        <taxon>Tetracentron</taxon>
    </lineage>
</organism>
<sequence>MFRQIGHESDFTLLETIRRNLLGESESPARNFGDFPVYCRSSSFSSLSSCLTENWGDLPLKEDDSEDMVVYGFLRDAVSVGWIPSLEPGSPESVSFSSTETTVKVEAQDMTTMARSPMASATSAARSEELKPGMQPNAEEEVIVGEEEEEHGTPCEVRAGKTMHQMISFGLL</sequence>
<dbReference type="EMBL" id="JABCRI010000021">
    <property type="protein sequence ID" value="KAF8380576.1"/>
    <property type="molecule type" value="Genomic_DNA"/>
</dbReference>
<comment type="caution">
    <text evidence="2">The sequence shown here is derived from an EMBL/GenBank/DDBJ whole genome shotgun (WGS) entry which is preliminary data.</text>
</comment>
<feature type="compositionally biased region" description="Polar residues" evidence="1">
    <location>
        <begin position="113"/>
        <end position="125"/>
    </location>
</feature>
<feature type="region of interest" description="Disordered" evidence="1">
    <location>
        <begin position="113"/>
        <end position="136"/>
    </location>
</feature>
<gene>
    <name evidence="2" type="ORF">HHK36_028064</name>
</gene>
<evidence type="ECO:0000256" key="1">
    <source>
        <dbReference type="SAM" id="MobiDB-lite"/>
    </source>
</evidence>
<dbReference type="OrthoDB" id="1911211at2759"/>
<protein>
    <submittedName>
        <fullName evidence="2">Uncharacterized protein</fullName>
    </submittedName>
</protein>
<proteinExistence type="predicted"/>
<name>A0A835D438_TETSI</name>
<dbReference type="AlphaFoldDB" id="A0A835D438"/>
<accession>A0A835D438</accession>
<evidence type="ECO:0000313" key="2">
    <source>
        <dbReference type="EMBL" id="KAF8380576.1"/>
    </source>
</evidence>
<dbReference type="Proteomes" id="UP000655225">
    <property type="component" value="Unassembled WGS sequence"/>
</dbReference>